<feature type="transmembrane region" description="Helical" evidence="2">
    <location>
        <begin position="343"/>
        <end position="361"/>
    </location>
</feature>
<dbReference type="PANTHER" id="PTHR32309">
    <property type="entry name" value="TYROSINE-PROTEIN KINASE"/>
    <property type="match status" value="1"/>
</dbReference>
<keyword evidence="2" id="KW-0472">Membrane</keyword>
<feature type="coiled-coil region" evidence="1">
    <location>
        <begin position="169"/>
        <end position="203"/>
    </location>
</feature>
<proteinExistence type="predicted"/>
<reference evidence="3" key="2">
    <citation type="submission" date="2023-02" db="EMBL/GenBank/DDBJ databases">
        <title>'Rhodoalgimonas zhirmunskyi' gen. nov., isolated from a red alga.</title>
        <authorList>
            <person name="Nedashkovskaya O.I."/>
            <person name="Otstavnykh N.Y."/>
            <person name="Bystritskaya E.P."/>
            <person name="Balabanova L.A."/>
            <person name="Isaeva M.P."/>
        </authorList>
    </citation>
    <scope>NUCLEOTIDE SEQUENCE</scope>
    <source>
        <strain evidence="3">KCTC 52189</strain>
    </source>
</reference>
<dbReference type="GO" id="GO:0004713">
    <property type="term" value="F:protein tyrosine kinase activity"/>
    <property type="evidence" value="ECO:0007669"/>
    <property type="project" value="TreeGrafter"/>
</dbReference>
<dbReference type="Proteomes" id="UP001226762">
    <property type="component" value="Unassembled WGS sequence"/>
</dbReference>
<evidence type="ECO:0000313" key="3">
    <source>
        <dbReference type="EMBL" id="MDQ2089348.1"/>
    </source>
</evidence>
<accession>A0AAE3WBB5</accession>
<reference evidence="3" key="1">
    <citation type="submission" date="2022-07" db="EMBL/GenBank/DDBJ databases">
        <authorList>
            <person name="Otstavnykh N."/>
            <person name="Isaeva M."/>
            <person name="Bystritskaya E."/>
        </authorList>
    </citation>
    <scope>NUCLEOTIDE SEQUENCE</scope>
    <source>
        <strain evidence="3">KCTC 52189</strain>
    </source>
</reference>
<organism evidence="3 4">
    <name type="scientific">Marimonas arenosa</name>
    <dbReference type="NCBI Taxonomy" id="1795305"/>
    <lineage>
        <taxon>Bacteria</taxon>
        <taxon>Pseudomonadati</taxon>
        <taxon>Pseudomonadota</taxon>
        <taxon>Alphaproteobacteria</taxon>
        <taxon>Rhodobacterales</taxon>
        <taxon>Paracoccaceae</taxon>
        <taxon>Marimonas</taxon>
    </lineage>
</organism>
<feature type="transmembrane region" description="Helical" evidence="2">
    <location>
        <begin position="400"/>
        <end position="420"/>
    </location>
</feature>
<dbReference type="RefSeq" id="WP_306734595.1">
    <property type="nucleotide sequence ID" value="NZ_JANHAX010000001.1"/>
</dbReference>
<evidence type="ECO:0000256" key="2">
    <source>
        <dbReference type="SAM" id="Phobius"/>
    </source>
</evidence>
<protein>
    <submittedName>
        <fullName evidence="3">Chain-length determining protein</fullName>
    </submittedName>
</protein>
<dbReference type="EMBL" id="JANHAX010000001">
    <property type="protein sequence ID" value="MDQ2089348.1"/>
    <property type="molecule type" value="Genomic_DNA"/>
</dbReference>
<keyword evidence="2" id="KW-1133">Transmembrane helix</keyword>
<keyword evidence="4" id="KW-1185">Reference proteome</keyword>
<feature type="transmembrane region" description="Helical" evidence="2">
    <location>
        <begin position="18"/>
        <end position="37"/>
    </location>
</feature>
<evidence type="ECO:0000256" key="1">
    <source>
        <dbReference type="SAM" id="Coils"/>
    </source>
</evidence>
<gene>
    <name evidence="3" type="ORF">NO357_05480</name>
</gene>
<name>A0AAE3WBB5_9RHOB</name>
<comment type="caution">
    <text evidence="3">The sequence shown here is derived from an EMBL/GenBank/DDBJ whole genome shotgun (WGS) entry which is preliminary data.</text>
</comment>
<dbReference type="PANTHER" id="PTHR32309:SF13">
    <property type="entry name" value="FERRIC ENTEROBACTIN TRANSPORT PROTEIN FEPE"/>
    <property type="match status" value="1"/>
</dbReference>
<keyword evidence="1" id="KW-0175">Coiled coil</keyword>
<evidence type="ECO:0000313" key="4">
    <source>
        <dbReference type="Proteomes" id="UP001226762"/>
    </source>
</evidence>
<sequence length="443" mass="49117">MGQIQSLGDFLNMMRRRIVLISAVVLLGTVASVWWVLSHPKIYEATAVAQIENPAVRNARSTDPVTATSSSEHRLRLFEQQLMARDNLIAMVDRYDLFGNTDLSMALKVARLRESIRIAQINDPNAAFGAPRVPTGMTINVTDANPEVAAALANDFLDQLVRLNRQRISAAAQLNLDFFEAEAARVEAEMSVLETQIAAFKEDNAPYLPAGVTAQRDELGTLKSTLLDLEQRLIELDASRTRQRAEVIERQSTLLRQQQALIEQRIAEIEANIASAPEVERQFGILTRSLEQLRDEYSVITRRATEAEMGQSLTNQEQFERIEVLETALVPENPVSGSRKKKAAVGAAVSLLLGVGLAFLLEIMNPVIRTPAQLERELGVKAVIAIPKLTTEQGKRHKRLFWVTLLAVTVALILSAWSVVKEMIGTVTGVVAERMRKAQPVRD</sequence>
<dbReference type="InterPro" id="IPR050445">
    <property type="entry name" value="Bact_polysacc_biosynth/exp"/>
</dbReference>
<keyword evidence="2" id="KW-0812">Transmembrane</keyword>
<dbReference type="GO" id="GO:0005886">
    <property type="term" value="C:plasma membrane"/>
    <property type="evidence" value="ECO:0007669"/>
    <property type="project" value="TreeGrafter"/>
</dbReference>
<dbReference type="AlphaFoldDB" id="A0AAE3WBB5"/>